<proteinExistence type="predicted"/>
<comment type="caution">
    <text evidence="1">The sequence shown here is derived from an EMBL/GenBank/DDBJ whole genome shotgun (WGS) entry which is preliminary data.</text>
</comment>
<dbReference type="EMBL" id="SNTY01000047">
    <property type="protein sequence ID" value="TEU25029.1"/>
    <property type="molecule type" value="Genomic_DNA"/>
</dbReference>
<protein>
    <submittedName>
        <fullName evidence="1">DUF4124 domain-containing protein</fullName>
    </submittedName>
</protein>
<accession>A0A4Y7XAM5</accession>
<gene>
    <name evidence="1" type="ORF">E2B99_10780</name>
</gene>
<reference evidence="1 2" key="1">
    <citation type="submission" date="2019-03" db="EMBL/GenBank/DDBJ databases">
        <title>Alkanindiges illinoisensis: a potential pathogenic isolated from ascites of a gastric cancer patient with abdominal metastasis.</title>
        <authorList>
            <person name="Hu X."/>
            <person name="Yang B."/>
            <person name="Yan X."/>
            <person name="Lin L."/>
            <person name="Zhao H."/>
            <person name="Zhou F."/>
            <person name="Su B."/>
            <person name="Chen J."/>
            <person name="Rui Y."/>
            <person name="Wang Q."/>
            <person name="Zheng L."/>
        </authorList>
    </citation>
    <scope>NUCLEOTIDE SEQUENCE [LARGE SCALE GENOMIC DNA]</scope>
    <source>
        <strain evidence="1 2">NFYY 23406</strain>
    </source>
</reference>
<keyword evidence="2" id="KW-1185">Reference proteome</keyword>
<dbReference type="AlphaFoldDB" id="A0A4Y7XAM5"/>
<dbReference type="OrthoDB" id="6079871at2"/>
<sequence length="176" mass="19672">MMPQFISSNLSNNTSRTMKKNFFRTLTIVSAAQLSFVSLLIAISFLLFTSLLSTSLQAETVQRWQDSSGQWHFGDHAAAKGHASKPVLIKTPISVVKNDQPIDINGLNSTNTTKVKARKTRKKSSASSLAARKNDHCNELRQQLYNPTVKSKKTQRLQTLTARYEHECIAGHYYGS</sequence>
<evidence type="ECO:0000313" key="1">
    <source>
        <dbReference type="EMBL" id="TEU25029.1"/>
    </source>
</evidence>
<organism evidence="1 2">
    <name type="scientific">Alkanindiges illinoisensis</name>
    <dbReference type="NCBI Taxonomy" id="197183"/>
    <lineage>
        <taxon>Bacteria</taxon>
        <taxon>Pseudomonadati</taxon>
        <taxon>Pseudomonadota</taxon>
        <taxon>Gammaproteobacteria</taxon>
        <taxon>Moraxellales</taxon>
        <taxon>Moraxellaceae</taxon>
        <taxon>Alkanindiges</taxon>
    </lineage>
</organism>
<evidence type="ECO:0000313" key="2">
    <source>
        <dbReference type="Proteomes" id="UP000297834"/>
    </source>
</evidence>
<name>A0A4Y7XAM5_9GAMM</name>
<dbReference type="Proteomes" id="UP000297834">
    <property type="component" value="Unassembled WGS sequence"/>
</dbReference>
<dbReference type="STRING" id="1120977.GCA_000619845_01911"/>